<feature type="transmembrane region" description="Helical" evidence="2">
    <location>
        <begin position="320"/>
        <end position="343"/>
    </location>
</feature>
<feature type="transmembrane region" description="Helical" evidence="2">
    <location>
        <begin position="6"/>
        <end position="23"/>
    </location>
</feature>
<dbReference type="Proteomes" id="UP000470404">
    <property type="component" value="Unassembled WGS sequence"/>
</dbReference>
<gene>
    <name evidence="3" type="ORF">G3I59_30010</name>
</gene>
<keyword evidence="4" id="KW-1185">Reference proteome</keyword>
<evidence type="ECO:0008006" key="5">
    <source>
        <dbReference type="Google" id="ProtNLM"/>
    </source>
</evidence>
<reference evidence="3 4" key="1">
    <citation type="submission" date="2020-01" db="EMBL/GenBank/DDBJ databases">
        <title>Insect and environment-associated Actinomycetes.</title>
        <authorList>
            <person name="Currrie C."/>
            <person name="Chevrette M."/>
            <person name="Carlson C."/>
            <person name="Stubbendieck R."/>
            <person name="Wendt-Pienkowski E."/>
        </authorList>
    </citation>
    <scope>NUCLEOTIDE SEQUENCE [LARGE SCALE GENOMIC DNA]</scope>
    <source>
        <strain evidence="3 4">SID8386</strain>
    </source>
</reference>
<feature type="transmembrane region" description="Helical" evidence="2">
    <location>
        <begin position="434"/>
        <end position="458"/>
    </location>
</feature>
<feature type="transmembrane region" description="Helical" evidence="2">
    <location>
        <begin position="61"/>
        <end position="80"/>
    </location>
</feature>
<feature type="region of interest" description="Disordered" evidence="1">
    <location>
        <begin position="464"/>
        <end position="483"/>
    </location>
</feature>
<protein>
    <recommendedName>
        <fullName evidence="5">DUF3592 domain-containing protein</fullName>
    </recommendedName>
</protein>
<dbReference type="EMBL" id="JAAGNC010000150">
    <property type="protein sequence ID" value="NEC59703.1"/>
    <property type="molecule type" value="Genomic_DNA"/>
</dbReference>
<dbReference type="RefSeq" id="WP_161269653.1">
    <property type="nucleotide sequence ID" value="NZ_JAAGNC010000150.1"/>
</dbReference>
<evidence type="ECO:0000256" key="2">
    <source>
        <dbReference type="SAM" id="Phobius"/>
    </source>
</evidence>
<keyword evidence="2" id="KW-1133">Transmembrane helix</keyword>
<organism evidence="3 4">
    <name type="scientific">Amycolatopsis rubida</name>
    <dbReference type="NCBI Taxonomy" id="112413"/>
    <lineage>
        <taxon>Bacteria</taxon>
        <taxon>Bacillati</taxon>
        <taxon>Actinomycetota</taxon>
        <taxon>Actinomycetes</taxon>
        <taxon>Pseudonocardiales</taxon>
        <taxon>Pseudonocardiaceae</taxon>
        <taxon>Amycolatopsis</taxon>
    </lineage>
</organism>
<evidence type="ECO:0000313" key="3">
    <source>
        <dbReference type="EMBL" id="NEC59703.1"/>
    </source>
</evidence>
<accession>A0ABX0C0Q2</accession>
<evidence type="ECO:0000313" key="4">
    <source>
        <dbReference type="Proteomes" id="UP000470404"/>
    </source>
</evidence>
<keyword evidence="2" id="KW-0812">Transmembrane</keyword>
<name>A0ABX0C0Q2_9PSEU</name>
<comment type="caution">
    <text evidence="3">The sequence shown here is derived from an EMBL/GenBank/DDBJ whole genome shotgun (WGS) entry which is preliminary data.</text>
</comment>
<keyword evidence="2" id="KW-0472">Membrane</keyword>
<feature type="transmembrane region" description="Helical" evidence="2">
    <location>
        <begin position="35"/>
        <end position="55"/>
    </location>
</feature>
<sequence length="483" mass="51618">MNDVNLPWIIVIGYAAGGLFLWARSKIKENGAPGATAMAVLSVLFFAGTTVFWLSSGFTRFGLVYGVAAAAAIVTVIVVLRKRRLKTPLQHGTSGPTFGVFPSSGRTWPVRGPAPELPPRSAEFEHQGHRLLGFEYDLGGTFSLTELRIPPGPALLIAPRSMMSGGATLGSPMKDARLGHTAFGTPKPADVQPMPVDPEFDKRYDVSTNDPAFATAVLTPEIRATLQTDPVFQGRAFAFDQDALWTVDSGGMSRDRIISSGRTLALFAAAVAPVLWRGTAFGAVVAGAQTSVEAWRGQGGGSVLAGVNARRELASRKPMTGLALTVRSAIALALLVGCALPTVNAVAALTGQAETIPLTVTSTGVRDTCYDRKTGHRDLICGKNEHLVVDGTYEVGGVQHQARVTGPPGHPEVGDTVPLKIGPVWWHPVFDSTFTAWFMLVFTVPGLLLGAWLAKATYLPRPPRRIRRERKQAERPRLAPPLH</sequence>
<proteinExistence type="predicted"/>
<evidence type="ECO:0000256" key="1">
    <source>
        <dbReference type="SAM" id="MobiDB-lite"/>
    </source>
</evidence>